<dbReference type="EMBL" id="KN881603">
    <property type="protein sequence ID" value="KIY53637.1"/>
    <property type="molecule type" value="Genomic_DNA"/>
</dbReference>
<keyword evidence="6" id="KW-1185">Reference proteome</keyword>
<keyword evidence="2" id="KW-0328">Glycosyltransferase</keyword>
<evidence type="ECO:0000256" key="3">
    <source>
        <dbReference type="ARBA" id="ARBA00022679"/>
    </source>
</evidence>
<dbReference type="SUPFAM" id="SSF53335">
    <property type="entry name" value="S-adenosyl-L-methionine-dependent methyltransferases"/>
    <property type="match status" value="1"/>
</dbReference>
<dbReference type="Gene3D" id="3.40.50.150">
    <property type="entry name" value="Vaccinia Virus protein VP39"/>
    <property type="match status" value="1"/>
</dbReference>
<accession>A0A0D7APY8</accession>
<dbReference type="PANTHER" id="PTHR13778">
    <property type="entry name" value="GLYCOSYLTRANSFERASE 8 DOMAIN-CONTAINING PROTEIN"/>
    <property type="match status" value="1"/>
</dbReference>
<dbReference type="SUPFAM" id="SSF53448">
    <property type="entry name" value="Nucleotide-diphospho-sugar transferases"/>
    <property type="match status" value="1"/>
</dbReference>
<evidence type="ECO:0000256" key="4">
    <source>
        <dbReference type="ARBA" id="ARBA00022723"/>
    </source>
</evidence>
<evidence type="ECO:0000256" key="2">
    <source>
        <dbReference type="ARBA" id="ARBA00022676"/>
    </source>
</evidence>
<evidence type="ECO:0000313" key="6">
    <source>
        <dbReference type="Proteomes" id="UP000054144"/>
    </source>
</evidence>
<dbReference type="Pfam" id="PF13578">
    <property type="entry name" value="Methyltransf_24"/>
    <property type="match status" value="1"/>
</dbReference>
<protein>
    <submittedName>
        <fullName evidence="5">Glycosyltransferase family 8 protein</fullName>
    </submittedName>
</protein>
<comment type="similarity">
    <text evidence="1">Belongs to the glycosyltransferase 8 family.</text>
</comment>
<organism evidence="5 6">
    <name type="scientific">Fistulina hepatica ATCC 64428</name>
    <dbReference type="NCBI Taxonomy" id="1128425"/>
    <lineage>
        <taxon>Eukaryota</taxon>
        <taxon>Fungi</taxon>
        <taxon>Dikarya</taxon>
        <taxon>Basidiomycota</taxon>
        <taxon>Agaricomycotina</taxon>
        <taxon>Agaricomycetes</taxon>
        <taxon>Agaricomycetidae</taxon>
        <taxon>Agaricales</taxon>
        <taxon>Fistulinaceae</taxon>
        <taxon>Fistulina</taxon>
    </lineage>
</organism>
<dbReference type="GO" id="GO:0046872">
    <property type="term" value="F:metal ion binding"/>
    <property type="evidence" value="ECO:0007669"/>
    <property type="project" value="UniProtKB-KW"/>
</dbReference>
<sequence>MPYRFTETQDWFSGNESRWRSLFRYVASETPRVLEIGTWEGRSSVFLLTELCKGKGELVTIDHYDLLGTPAGRARREKVLHNLAAVGGKYRIIEDFSVPGMMRVLQDEMLEDAPGFDWLYVDGSHRADDTFLDGELVWRAARKNAIIIFDDYGWGAEPATSLYHPQRGIDAFLALHQGEFERLYDDEDYQMVIRKLVDMRIGFLVNQNTQLHDALEYGVNLALAVDSAYIMPASVAIRSAVENCPGHCTVYVLDCNLSEDDRERMTSSLQHDRRAGIVFLPCRDDDLAHSRGATWGKIDLFDKLPVQRALYIDADILVRKSLRDLWDTDMGDMPVGACIDVGFPRGHDQFSGRPYYNAGVLLLNLAKLRTSLRDLQAFARERGGGFRMKDQDCLNHHFVDQIFELNLRYNAQGLRTYATGKPIPHDDMDDPTIVHFTGPEASHIFLTVVINPFVQPYTAKPWSYAGSPGHPHTEEWWDKLAETPWGDLRKSKVFQEEKEKQRQEAIEESIEAFNAVVGGQFRVSD</sequence>
<gene>
    <name evidence="5" type="ORF">FISHEDRAFT_32954</name>
</gene>
<dbReference type="InterPro" id="IPR029044">
    <property type="entry name" value="Nucleotide-diphossugar_trans"/>
</dbReference>
<dbReference type="InterPro" id="IPR002495">
    <property type="entry name" value="Glyco_trans_8"/>
</dbReference>
<dbReference type="PANTHER" id="PTHR13778:SF47">
    <property type="entry name" value="LIPOPOLYSACCHARIDE 1,3-GALACTOSYLTRANSFERASE"/>
    <property type="match status" value="1"/>
</dbReference>
<dbReference type="Proteomes" id="UP000054144">
    <property type="component" value="Unassembled WGS sequence"/>
</dbReference>
<dbReference type="CDD" id="cd04194">
    <property type="entry name" value="GT8_A4GalT_like"/>
    <property type="match status" value="1"/>
</dbReference>
<dbReference type="OrthoDB" id="2014201at2759"/>
<reference evidence="5 6" key="1">
    <citation type="journal article" date="2015" name="Fungal Genet. Biol.">
        <title>Evolution of novel wood decay mechanisms in Agaricales revealed by the genome sequences of Fistulina hepatica and Cylindrobasidium torrendii.</title>
        <authorList>
            <person name="Floudas D."/>
            <person name="Held B.W."/>
            <person name="Riley R."/>
            <person name="Nagy L.G."/>
            <person name="Koehler G."/>
            <person name="Ransdell A.S."/>
            <person name="Younus H."/>
            <person name="Chow J."/>
            <person name="Chiniquy J."/>
            <person name="Lipzen A."/>
            <person name="Tritt A."/>
            <person name="Sun H."/>
            <person name="Haridas S."/>
            <person name="LaButti K."/>
            <person name="Ohm R.A."/>
            <person name="Kues U."/>
            <person name="Blanchette R.A."/>
            <person name="Grigoriev I.V."/>
            <person name="Minto R.E."/>
            <person name="Hibbett D.S."/>
        </authorList>
    </citation>
    <scope>NUCLEOTIDE SEQUENCE [LARGE SCALE GENOMIC DNA]</scope>
    <source>
        <strain evidence="5 6">ATCC 64428</strain>
    </source>
</reference>
<dbReference type="AlphaFoldDB" id="A0A0D7APY8"/>
<keyword evidence="3 5" id="KW-0808">Transferase</keyword>
<dbReference type="InterPro" id="IPR029063">
    <property type="entry name" value="SAM-dependent_MTases_sf"/>
</dbReference>
<dbReference type="Pfam" id="PF01501">
    <property type="entry name" value="Glyco_transf_8"/>
    <property type="match status" value="1"/>
</dbReference>
<proteinExistence type="inferred from homology"/>
<evidence type="ECO:0000313" key="5">
    <source>
        <dbReference type="EMBL" id="KIY53637.1"/>
    </source>
</evidence>
<dbReference type="InterPro" id="IPR050748">
    <property type="entry name" value="Glycosyltrans_8_dom-fam"/>
</dbReference>
<keyword evidence="4" id="KW-0479">Metal-binding</keyword>
<dbReference type="GO" id="GO:0016757">
    <property type="term" value="F:glycosyltransferase activity"/>
    <property type="evidence" value="ECO:0007669"/>
    <property type="project" value="UniProtKB-KW"/>
</dbReference>
<evidence type="ECO:0000256" key="1">
    <source>
        <dbReference type="ARBA" id="ARBA00006351"/>
    </source>
</evidence>
<dbReference type="Gene3D" id="3.90.550.10">
    <property type="entry name" value="Spore Coat Polysaccharide Biosynthesis Protein SpsA, Chain A"/>
    <property type="match status" value="1"/>
</dbReference>
<name>A0A0D7APY8_9AGAR</name>